<dbReference type="InterPro" id="IPR036097">
    <property type="entry name" value="HisK_dim/P_sf"/>
</dbReference>
<proteinExistence type="predicted"/>
<accession>A0ABW9KL43</accession>
<protein>
    <recommendedName>
        <fullName evidence="2">histidine kinase</fullName>
        <ecNumber evidence="2">2.7.13.3</ecNumber>
    </recommendedName>
</protein>
<keyword evidence="9" id="KW-0175">Coiled coil</keyword>
<keyword evidence="3" id="KW-0597">Phosphoprotein</keyword>
<dbReference type="RefSeq" id="WP_263412687.1">
    <property type="nucleotide sequence ID" value="NZ_BAABBH010000001.1"/>
</dbReference>
<evidence type="ECO:0000256" key="6">
    <source>
        <dbReference type="ARBA" id="ARBA00022777"/>
    </source>
</evidence>
<dbReference type="SUPFAM" id="SSF55874">
    <property type="entry name" value="ATPase domain of HSP90 chaperone/DNA topoisomerase II/histidine kinase"/>
    <property type="match status" value="1"/>
</dbReference>
<keyword evidence="10" id="KW-1133">Transmembrane helix</keyword>
<keyword evidence="13" id="KW-1185">Reference proteome</keyword>
<dbReference type="SUPFAM" id="SSF47384">
    <property type="entry name" value="Homodimeric domain of signal transducing histidine kinase"/>
    <property type="match status" value="1"/>
</dbReference>
<evidence type="ECO:0000313" key="12">
    <source>
        <dbReference type="EMBL" id="MFN2975802.1"/>
    </source>
</evidence>
<feature type="transmembrane region" description="Helical" evidence="10">
    <location>
        <begin position="97"/>
        <end position="123"/>
    </location>
</feature>
<comment type="caution">
    <text evidence="12">The sequence shown here is derived from an EMBL/GenBank/DDBJ whole genome shotgun (WGS) entry which is preliminary data.</text>
</comment>
<keyword evidence="10" id="KW-0472">Membrane</keyword>
<feature type="transmembrane region" description="Helical" evidence="10">
    <location>
        <begin position="135"/>
        <end position="156"/>
    </location>
</feature>
<dbReference type="Proteomes" id="UP001634747">
    <property type="component" value="Unassembled WGS sequence"/>
</dbReference>
<evidence type="ECO:0000256" key="2">
    <source>
        <dbReference type="ARBA" id="ARBA00012438"/>
    </source>
</evidence>
<gene>
    <name evidence="12" type="ORF">ACK2TP_08510</name>
</gene>
<reference evidence="12 13" key="1">
    <citation type="submission" date="2024-12" db="EMBL/GenBank/DDBJ databases">
        <authorList>
            <person name="Lee Y."/>
        </authorList>
    </citation>
    <scope>NUCLEOTIDE SEQUENCE [LARGE SCALE GENOMIC DNA]</scope>
    <source>
        <strain evidence="12 13">03SUJ4</strain>
    </source>
</reference>
<feature type="domain" description="Histidine kinase" evidence="11">
    <location>
        <begin position="195"/>
        <end position="401"/>
    </location>
</feature>
<dbReference type="InterPro" id="IPR003661">
    <property type="entry name" value="HisK_dim/P_dom"/>
</dbReference>
<name>A0ABW9KL43_9BACT</name>
<evidence type="ECO:0000256" key="5">
    <source>
        <dbReference type="ARBA" id="ARBA00022741"/>
    </source>
</evidence>
<organism evidence="12 13">
    <name type="scientific">Terriglobus aquaticus</name>
    <dbReference type="NCBI Taxonomy" id="940139"/>
    <lineage>
        <taxon>Bacteria</taxon>
        <taxon>Pseudomonadati</taxon>
        <taxon>Acidobacteriota</taxon>
        <taxon>Terriglobia</taxon>
        <taxon>Terriglobales</taxon>
        <taxon>Acidobacteriaceae</taxon>
        <taxon>Terriglobus</taxon>
    </lineage>
</organism>
<evidence type="ECO:0000256" key="1">
    <source>
        <dbReference type="ARBA" id="ARBA00000085"/>
    </source>
</evidence>
<dbReference type="InterPro" id="IPR036890">
    <property type="entry name" value="HATPase_C_sf"/>
</dbReference>
<dbReference type="Gene3D" id="3.30.565.10">
    <property type="entry name" value="Histidine kinase-like ATPase, C-terminal domain"/>
    <property type="match status" value="1"/>
</dbReference>
<feature type="transmembrane region" description="Helical" evidence="10">
    <location>
        <begin position="56"/>
        <end position="77"/>
    </location>
</feature>
<dbReference type="InterPro" id="IPR004358">
    <property type="entry name" value="Sig_transdc_His_kin-like_C"/>
</dbReference>
<evidence type="ECO:0000256" key="10">
    <source>
        <dbReference type="SAM" id="Phobius"/>
    </source>
</evidence>
<evidence type="ECO:0000256" key="8">
    <source>
        <dbReference type="ARBA" id="ARBA00023012"/>
    </source>
</evidence>
<keyword evidence="6 12" id="KW-0418">Kinase</keyword>
<dbReference type="EMBL" id="JBJYXY010000001">
    <property type="protein sequence ID" value="MFN2975802.1"/>
    <property type="molecule type" value="Genomic_DNA"/>
</dbReference>
<dbReference type="PRINTS" id="PR00344">
    <property type="entry name" value="BCTRLSENSOR"/>
</dbReference>
<dbReference type="PROSITE" id="PS50109">
    <property type="entry name" value="HIS_KIN"/>
    <property type="match status" value="1"/>
</dbReference>
<dbReference type="Pfam" id="PF02518">
    <property type="entry name" value="HATPase_c"/>
    <property type="match status" value="1"/>
</dbReference>
<evidence type="ECO:0000256" key="4">
    <source>
        <dbReference type="ARBA" id="ARBA00022679"/>
    </source>
</evidence>
<evidence type="ECO:0000256" key="7">
    <source>
        <dbReference type="ARBA" id="ARBA00022840"/>
    </source>
</evidence>
<keyword evidence="4" id="KW-0808">Transferase</keyword>
<keyword evidence="8" id="KW-0902">Two-component regulatory system</keyword>
<comment type="catalytic activity">
    <reaction evidence="1">
        <text>ATP + protein L-histidine = ADP + protein N-phospho-L-histidine.</text>
        <dbReference type="EC" id="2.7.13.3"/>
    </reaction>
</comment>
<dbReference type="InterPro" id="IPR005467">
    <property type="entry name" value="His_kinase_dom"/>
</dbReference>
<keyword evidence="10" id="KW-0812">Transmembrane</keyword>
<evidence type="ECO:0000256" key="3">
    <source>
        <dbReference type="ARBA" id="ARBA00022553"/>
    </source>
</evidence>
<dbReference type="EC" id="2.7.13.3" evidence="2"/>
<sequence>MYAVALLVFVLVELGFSYFHFATPRTMFLVAAIAVSLRLAELALSRKEWTRSRSGTRMLVCASITLGVVAPFLLAAATRQFHTHYFGLLILPVLEAALYFSLTITLMAATVASLTGLLWVSYAAHFRPPFQLGELLETATLALLLYTVGTLVWLLLDLLRRRDVELRARMEDLETTRARLVEEEKLAAVGRLASAVAHEIRNPVAIISSAMEAAGSVALSEEDRDEMSRIALAEAQRLEKLTTEFLSYAQPDRFACREVEAEPLIGYVCSIAKAQALRKELSIRPVVTHAPLLFGNQDRLQQALLNLVRNAIDATPAGGEIVVRCASEAEMVCIAVENEGECIPAYAVPQIFEPFFTAKSGGTGLGLSIARRIAEAHEGTLTLARNEQGRVCFQLKLPAFAGQLKSSAVEG</sequence>
<evidence type="ECO:0000313" key="13">
    <source>
        <dbReference type="Proteomes" id="UP001634747"/>
    </source>
</evidence>
<dbReference type="PANTHER" id="PTHR43065">
    <property type="entry name" value="SENSOR HISTIDINE KINASE"/>
    <property type="match status" value="1"/>
</dbReference>
<dbReference type="Pfam" id="PF00512">
    <property type="entry name" value="HisKA"/>
    <property type="match status" value="1"/>
</dbReference>
<keyword evidence="5" id="KW-0547">Nucleotide-binding</keyword>
<dbReference type="InterPro" id="IPR003594">
    <property type="entry name" value="HATPase_dom"/>
</dbReference>
<dbReference type="CDD" id="cd00082">
    <property type="entry name" value="HisKA"/>
    <property type="match status" value="1"/>
</dbReference>
<evidence type="ECO:0000256" key="9">
    <source>
        <dbReference type="SAM" id="Coils"/>
    </source>
</evidence>
<dbReference type="PANTHER" id="PTHR43065:SF10">
    <property type="entry name" value="PEROXIDE STRESS-ACTIVATED HISTIDINE KINASE MAK3"/>
    <property type="match status" value="1"/>
</dbReference>
<dbReference type="SMART" id="SM00388">
    <property type="entry name" value="HisKA"/>
    <property type="match status" value="1"/>
</dbReference>
<evidence type="ECO:0000259" key="11">
    <source>
        <dbReference type="PROSITE" id="PS50109"/>
    </source>
</evidence>
<dbReference type="Gene3D" id="1.10.287.130">
    <property type="match status" value="1"/>
</dbReference>
<dbReference type="SMART" id="SM00387">
    <property type="entry name" value="HATPase_c"/>
    <property type="match status" value="1"/>
</dbReference>
<dbReference type="GO" id="GO:0016301">
    <property type="term" value="F:kinase activity"/>
    <property type="evidence" value="ECO:0007669"/>
    <property type="project" value="UniProtKB-KW"/>
</dbReference>
<keyword evidence="7" id="KW-0067">ATP-binding</keyword>
<feature type="coiled-coil region" evidence="9">
    <location>
        <begin position="156"/>
        <end position="183"/>
    </location>
</feature>